<dbReference type="EMBL" id="BMAW01100428">
    <property type="protein sequence ID" value="GFS94887.1"/>
    <property type="molecule type" value="Genomic_DNA"/>
</dbReference>
<name>A0A8X6TAU2_NEPPI</name>
<protein>
    <submittedName>
        <fullName evidence="2">Uncharacterized protein</fullName>
    </submittedName>
</protein>
<feature type="region of interest" description="Disordered" evidence="1">
    <location>
        <begin position="32"/>
        <end position="51"/>
    </location>
</feature>
<proteinExistence type="predicted"/>
<evidence type="ECO:0000256" key="1">
    <source>
        <dbReference type="SAM" id="MobiDB-lite"/>
    </source>
</evidence>
<gene>
    <name evidence="2" type="ORF">NPIL_105031</name>
</gene>
<sequence>MHECEYPEALLTAKAADAYIYLRPTRESDVQGASPTVVCRKPGTEGEGRGAQGKIALRKPEDFGFAADHVTGYGEIKSKGFLQKKNFSYSRIR</sequence>
<keyword evidence="3" id="KW-1185">Reference proteome</keyword>
<dbReference type="Proteomes" id="UP000887013">
    <property type="component" value="Unassembled WGS sequence"/>
</dbReference>
<accession>A0A8X6TAU2</accession>
<comment type="caution">
    <text evidence="2">The sequence shown here is derived from an EMBL/GenBank/DDBJ whole genome shotgun (WGS) entry which is preliminary data.</text>
</comment>
<evidence type="ECO:0000313" key="2">
    <source>
        <dbReference type="EMBL" id="GFS94887.1"/>
    </source>
</evidence>
<dbReference type="AlphaFoldDB" id="A0A8X6TAU2"/>
<organism evidence="2 3">
    <name type="scientific">Nephila pilipes</name>
    <name type="common">Giant wood spider</name>
    <name type="synonym">Nephila maculata</name>
    <dbReference type="NCBI Taxonomy" id="299642"/>
    <lineage>
        <taxon>Eukaryota</taxon>
        <taxon>Metazoa</taxon>
        <taxon>Ecdysozoa</taxon>
        <taxon>Arthropoda</taxon>
        <taxon>Chelicerata</taxon>
        <taxon>Arachnida</taxon>
        <taxon>Araneae</taxon>
        <taxon>Araneomorphae</taxon>
        <taxon>Entelegynae</taxon>
        <taxon>Araneoidea</taxon>
        <taxon>Nephilidae</taxon>
        <taxon>Nephila</taxon>
    </lineage>
</organism>
<evidence type="ECO:0000313" key="3">
    <source>
        <dbReference type="Proteomes" id="UP000887013"/>
    </source>
</evidence>
<reference evidence="2" key="1">
    <citation type="submission" date="2020-08" db="EMBL/GenBank/DDBJ databases">
        <title>Multicomponent nature underlies the extraordinary mechanical properties of spider dragline silk.</title>
        <authorList>
            <person name="Kono N."/>
            <person name="Nakamura H."/>
            <person name="Mori M."/>
            <person name="Yoshida Y."/>
            <person name="Ohtoshi R."/>
            <person name="Malay A.D."/>
            <person name="Moran D.A.P."/>
            <person name="Tomita M."/>
            <person name="Numata K."/>
            <person name="Arakawa K."/>
        </authorList>
    </citation>
    <scope>NUCLEOTIDE SEQUENCE</scope>
</reference>